<evidence type="ECO:0000313" key="2">
    <source>
        <dbReference type="Proteomes" id="UP000005707"/>
    </source>
</evidence>
<dbReference type="AlphaFoldDB" id="U2FL35"/>
<comment type="caution">
    <text evidence="1">The sequence shown here is derived from an EMBL/GenBank/DDBJ whole genome shotgun (WGS) entry which is preliminary data.</text>
</comment>
<reference evidence="1 2" key="1">
    <citation type="journal article" date="2011" name="J. Bacteriol.">
        <title>Genome sequence of Haloplasma contractile, an unusual contractile bacterium from a deep-sea anoxic brine lake.</title>
        <authorList>
            <person name="Antunes A."/>
            <person name="Alam I."/>
            <person name="El Dorry H."/>
            <person name="Siam R."/>
            <person name="Robertson A."/>
            <person name="Bajic V.B."/>
            <person name="Stingl U."/>
        </authorList>
    </citation>
    <scope>NUCLEOTIDE SEQUENCE [LARGE SCALE GENOMIC DNA]</scope>
    <source>
        <strain evidence="1 2">SSD-17B</strain>
    </source>
</reference>
<dbReference type="STRING" id="1033810.HLPCO_002159"/>
<proteinExistence type="predicted"/>
<evidence type="ECO:0000313" key="1">
    <source>
        <dbReference type="EMBL" id="ERJ11919.1"/>
    </source>
</evidence>
<reference evidence="1 2" key="2">
    <citation type="journal article" date="2013" name="PLoS ONE">
        <title>INDIGO - INtegrated Data Warehouse of MIcrobial GenOmes with Examples from the Red Sea Extremophiles.</title>
        <authorList>
            <person name="Alam I."/>
            <person name="Antunes A."/>
            <person name="Kamau A.A."/>
            <person name="Ba Alawi W."/>
            <person name="Kalkatawi M."/>
            <person name="Stingl U."/>
            <person name="Bajic V.B."/>
        </authorList>
    </citation>
    <scope>NUCLEOTIDE SEQUENCE [LARGE SCALE GENOMIC DNA]</scope>
    <source>
        <strain evidence="1 2">SSD-17B</strain>
    </source>
</reference>
<accession>U2FL35</accession>
<gene>
    <name evidence="1" type="ORF">HLPCO_002159</name>
</gene>
<dbReference type="EMBL" id="AFNU02000007">
    <property type="protein sequence ID" value="ERJ11919.1"/>
    <property type="molecule type" value="Genomic_DNA"/>
</dbReference>
<name>U2FL35_9MOLU</name>
<protein>
    <submittedName>
        <fullName evidence="1">Uncharacterized protein</fullName>
    </submittedName>
</protein>
<keyword evidence="2" id="KW-1185">Reference proteome</keyword>
<dbReference type="InParanoid" id="U2FL35"/>
<organism evidence="1 2">
    <name type="scientific">Haloplasma contractile SSD-17B</name>
    <dbReference type="NCBI Taxonomy" id="1033810"/>
    <lineage>
        <taxon>Bacteria</taxon>
        <taxon>Bacillati</taxon>
        <taxon>Mycoplasmatota</taxon>
        <taxon>Mollicutes</taxon>
        <taxon>Haloplasmatales</taxon>
        <taxon>Haloplasmataceae</taxon>
        <taxon>Haloplasma</taxon>
    </lineage>
</organism>
<dbReference type="Proteomes" id="UP000005707">
    <property type="component" value="Unassembled WGS sequence"/>
</dbReference>
<sequence>MNLIKLNQLEKDKYQELKKKINDLQEEGLCPTCYN</sequence>